<feature type="domain" description="TLDc" evidence="2">
    <location>
        <begin position="96"/>
        <end position="209"/>
    </location>
</feature>
<accession>S0B125</accession>
<dbReference type="InterPro" id="IPR006571">
    <property type="entry name" value="TLDc_dom"/>
</dbReference>
<sequence>MTSPREQLTKLQGEIAKLPKENQPALNTIFEILTALTARVEKLESGKSQEEKAADKEEKAEKASRVTVSSSTFTALPTSSDLPEITDITVLQGWTGKMSYRMLYDSSRDGLIPAAFNTTTSSVTNMMTIIITTDSHIFGTFNSFAVPPPPVNSDTAYIEKDPNYFVFTLKNPHNIQPTKFGRKKISTTLRISPSDGDAVMGASDCFGIFTTNSYFIPTFGSYYLDSTGKGADLFVGSHYPTRFVVKRMYAIQWV</sequence>
<dbReference type="Pfam" id="PF07534">
    <property type="entry name" value="TLD"/>
    <property type="match status" value="1"/>
</dbReference>
<evidence type="ECO:0000313" key="3">
    <source>
        <dbReference type="EMBL" id="BAN40844.1"/>
    </source>
</evidence>
<evidence type="ECO:0000256" key="1">
    <source>
        <dbReference type="SAM" id="MobiDB-lite"/>
    </source>
</evidence>
<feature type="region of interest" description="Disordered" evidence="1">
    <location>
        <begin position="43"/>
        <end position="63"/>
    </location>
</feature>
<name>S0B125_ENTIV</name>
<evidence type="ECO:0000259" key="2">
    <source>
        <dbReference type="Pfam" id="PF07534"/>
    </source>
</evidence>
<proteinExistence type="evidence at transcript level"/>
<organism evidence="3">
    <name type="scientific">Entamoeba invadens</name>
    <dbReference type="NCBI Taxonomy" id="33085"/>
    <lineage>
        <taxon>Eukaryota</taxon>
        <taxon>Amoebozoa</taxon>
        <taxon>Evosea</taxon>
        <taxon>Archamoebae</taxon>
        <taxon>Mastigamoebida</taxon>
        <taxon>Entamoebidae</taxon>
        <taxon>Entamoeba</taxon>
    </lineage>
</organism>
<protein>
    <recommendedName>
        <fullName evidence="2">TLDc domain-containing protein</fullName>
    </recommendedName>
</protein>
<dbReference type="EMBL" id="AK422361">
    <property type="protein sequence ID" value="BAN40844.1"/>
    <property type="molecule type" value="mRNA"/>
</dbReference>
<reference evidence="3" key="1">
    <citation type="submission" date="2012-06" db="EMBL/GenBank/DDBJ databases">
        <title>Short 5' UTR of Entamoeba genes.</title>
        <authorList>
            <person name="Hiranuka K."/>
            <person name="Kumagai M."/>
            <person name="Wakaguri H."/>
            <person name="Suzuki Y."/>
            <person name="Sugano S."/>
            <person name="Watanabe J."/>
            <person name="Makioka A."/>
        </authorList>
    </citation>
    <scope>NUCLEOTIDE SEQUENCE</scope>
    <source>
        <strain evidence="3">IP1</strain>
    </source>
</reference>
<dbReference type="AlphaFoldDB" id="S0B125"/>
<dbReference type="VEuPathDB" id="AmoebaDB:EIN_086850"/>